<dbReference type="EMBL" id="AFBI03000069">
    <property type="protein sequence ID" value="KNH48521.1"/>
    <property type="molecule type" value="Genomic_DNA"/>
</dbReference>
<reference evidence="1 2" key="1">
    <citation type="submission" date="2011-08" db="EMBL/GenBank/DDBJ databases">
        <authorList>
            <person name="Liu Z.J."/>
            <person name="Shi F.L."/>
            <person name="Lu J.Q."/>
            <person name="Li M."/>
            <person name="Wang Z.L."/>
        </authorList>
    </citation>
    <scope>NUCLEOTIDE SEQUENCE [LARGE SCALE GENOMIC DNA]</scope>
    <source>
        <strain evidence="1 2">USNM 41457</strain>
    </source>
</reference>
<name>A0A0L1P6G4_EDHAE</name>
<gene>
    <name evidence="1" type="ORF">EDEG_05096</name>
</gene>
<dbReference type="VEuPathDB" id="MicrosporidiaDB:EDEG_05096"/>
<dbReference type="Proteomes" id="UP000003163">
    <property type="component" value="Unassembled WGS sequence"/>
</dbReference>
<dbReference type="OrthoDB" id="2188332at2759"/>
<dbReference type="OMA" id="APFDRCF"/>
<comment type="caution">
    <text evidence="1">The sequence shown here is derived from an EMBL/GenBank/DDBJ whole genome shotgun (WGS) entry which is preliminary data.</text>
</comment>
<dbReference type="InParanoid" id="A0A0L1P6G4"/>
<dbReference type="AlphaFoldDB" id="A0A0L1P6G4"/>
<sequence length="966" mass="112341">MANLIELIYASKQNPNLLKSLEHELNVLSNNDDYVVLQMLLDTNNFDCSLFCMIAAERRLKNLAKKDYMSTNNENNKSANDALMKENDLLKNEISKFLQFLEYAIQKAENLKNPIYHNKVSDIIVLFVTFYFPLYFSTFFEFVNQLIQKNEYFGYVIFKKFCESMNLCTDISANRKAELRKISKEFQDFTLQIILSTYDQMFSNVYASETTKKINADLTNLTNSITDRNTINSIMSSQSYISPLNYSALLKMIMQTLTSSITLVKDREPMLKFIFMHGVNNEYETIDFFSELLTIDADQKVITQMIDLALTRDHEYQKEIGNIIVSTALSAQNKSFFENQFVLQFVFTLIETENIEQCIDFFSRMLKTIKGKNNKNLSNGYLTLFKEITYKLMNIYKVIDDVLQFFDAFHSQCESSKTTNGSNLNPPATNKQNIEDFKMIINNNNVIGFFMKEYLKEIDLDDMEKLKNDIENFVSEILADYRAISNQVICDYITVEMQPNNISTIPRSIMHIFLYNNEGKNQIQFNDNYLNCYNLFLQKNENCVNLLHLLNYSNTEDCKLALKIIKKYKTSNEIIGLIINQCKSAISEEVLITCIALLNQANQLNPLSGQALEMIGNLGTEWDYRMLLAFLPKFIEQTKNYIQDYFNYFLKLSSKNINEMYKNKQNIFNKNTDKSFPYSRNQKKPLDFILLSKINRSNNDLPGEIYQKLYNDIDQFALSTIKFFLNEFVNFLNDEIAIHFITKIIKRIEVEHENSDQIDSVACLKSLLNYVQRKICCYKNKFDIESITVSGSLNNQEQTENNLTNSKLTFYTTNLIDLLNIKDSTLVQNIYSFILKTNIEYDRRIALYKLLLLYNSSEMVDAQITILNFIVLIIDQSKTKNDLAFIFEMFLHIPNTSTQKIENLLKNLNGTLKTKREMIKSFISAVKGKHVTEMVEIIKVGKIGYNFATKNSTEEIDCSNVFGDLK</sequence>
<evidence type="ECO:0000313" key="1">
    <source>
        <dbReference type="EMBL" id="KNH48521.1"/>
    </source>
</evidence>
<organism evidence="1 2">
    <name type="scientific">Edhazardia aedis (strain USNM 41457)</name>
    <name type="common">Microsporidian parasite</name>
    <dbReference type="NCBI Taxonomy" id="1003232"/>
    <lineage>
        <taxon>Eukaryota</taxon>
        <taxon>Fungi</taxon>
        <taxon>Fungi incertae sedis</taxon>
        <taxon>Microsporidia</taxon>
        <taxon>Edhazardia</taxon>
    </lineage>
</organism>
<evidence type="ECO:0000313" key="2">
    <source>
        <dbReference type="Proteomes" id="UP000003163"/>
    </source>
</evidence>
<proteinExistence type="predicted"/>
<keyword evidence="2" id="KW-1185">Reference proteome</keyword>
<protein>
    <submittedName>
        <fullName evidence="1">Uncharacterized protein</fullName>
    </submittedName>
</protein>
<accession>A0A0L1P6G4</accession>
<reference evidence="2" key="2">
    <citation type="submission" date="2015-07" db="EMBL/GenBank/DDBJ databases">
        <title>Contrasting host-pathogen interactions and genome evolution in two generalist and specialist microsporidian pathogens of mosquitoes.</title>
        <authorList>
            <consortium name="The Broad Institute Genomics Platform"/>
            <consortium name="The Broad Institute Genome Sequencing Center for Infectious Disease"/>
            <person name="Cuomo C.A."/>
            <person name="Sanscrainte N.D."/>
            <person name="Goldberg J.M."/>
            <person name="Heiman D."/>
            <person name="Young S."/>
            <person name="Zeng Q."/>
            <person name="Becnel J.J."/>
            <person name="Birren B.W."/>
        </authorList>
    </citation>
    <scope>NUCLEOTIDE SEQUENCE [LARGE SCALE GENOMIC DNA]</scope>
    <source>
        <strain evidence="2">USNM 41457</strain>
    </source>
</reference>